<reference evidence="3 4" key="1">
    <citation type="submission" date="2020-04" db="EMBL/GenBank/DDBJ databases">
        <authorList>
            <person name="De Canck E."/>
        </authorList>
    </citation>
    <scope>NUCLEOTIDE SEQUENCE [LARGE SCALE GENOMIC DNA]</scope>
    <source>
        <strain evidence="3 4">LMG 3441</strain>
    </source>
</reference>
<dbReference type="PANTHER" id="PTHR39176">
    <property type="entry name" value="PERIPLASMIC PROTEIN-RELATED"/>
    <property type="match status" value="1"/>
</dbReference>
<dbReference type="Pfam" id="PF07007">
    <property type="entry name" value="LprI"/>
    <property type="match status" value="1"/>
</dbReference>
<feature type="signal peptide" evidence="1">
    <location>
        <begin position="1"/>
        <end position="20"/>
    </location>
</feature>
<dbReference type="EMBL" id="CADIJQ010000004">
    <property type="protein sequence ID" value="CAB3711042.1"/>
    <property type="molecule type" value="Genomic_DNA"/>
</dbReference>
<evidence type="ECO:0000313" key="3">
    <source>
        <dbReference type="EMBL" id="CAB3711042.1"/>
    </source>
</evidence>
<feature type="domain" description="Lysozyme inhibitor LprI-like N-terminal" evidence="2">
    <location>
        <begin position="24"/>
        <end position="116"/>
    </location>
</feature>
<dbReference type="InterPro" id="IPR009739">
    <property type="entry name" value="LprI-like_N"/>
</dbReference>
<name>A0A6S7A508_9BURK</name>
<evidence type="ECO:0000259" key="2">
    <source>
        <dbReference type="Pfam" id="PF07007"/>
    </source>
</evidence>
<dbReference type="Gene3D" id="1.20.1270.180">
    <property type="match status" value="1"/>
</dbReference>
<feature type="chain" id="PRO_5028895890" description="Lysozyme inhibitor LprI-like N-terminal domain-containing protein" evidence="1">
    <location>
        <begin position="21"/>
        <end position="134"/>
    </location>
</feature>
<sequence>MKSAFLVAIAGTFMTGIAHSSPPCENATSQASLNECATQSMHRADAELNRLYHALTKSLKDDPEAERKLVAAQREWIKFRDSECSFQALKSEGGSANAMVLSMCLEDHTRTRMRSLRGYLECKEGELYCGPLDQ</sequence>
<accession>A0A6S7A508</accession>
<keyword evidence="4" id="KW-1185">Reference proteome</keyword>
<evidence type="ECO:0000256" key="1">
    <source>
        <dbReference type="SAM" id="SignalP"/>
    </source>
</evidence>
<dbReference type="Proteomes" id="UP000494269">
    <property type="component" value="Unassembled WGS sequence"/>
</dbReference>
<dbReference type="AlphaFoldDB" id="A0A6S7A508"/>
<protein>
    <recommendedName>
        <fullName evidence="2">Lysozyme inhibitor LprI-like N-terminal domain-containing protein</fullName>
    </recommendedName>
</protein>
<proteinExistence type="predicted"/>
<organism evidence="3 4">
    <name type="scientific">Achromobacter kerstersii</name>
    <dbReference type="NCBI Taxonomy" id="1353890"/>
    <lineage>
        <taxon>Bacteria</taxon>
        <taxon>Pseudomonadati</taxon>
        <taxon>Pseudomonadota</taxon>
        <taxon>Betaproteobacteria</taxon>
        <taxon>Burkholderiales</taxon>
        <taxon>Alcaligenaceae</taxon>
        <taxon>Achromobacter</taxon>
    </lineage>
</organism>
<gene>
    <name evidence="3" type="ORF">LMG3441_03132</name>
</gene>
<evidence type="ECO:0000313" key="4">
    <source>
        <dbReference type="Proteomes" id="UP000494269"/>
    </source>
</evidence>
<keyword evidence="1" id="KW-0732">Signal</keyword>
<dbReference type="PANTHER" id="PTHR39176:SF1">
    <property type="entry name" value="PERIPLASMIC PROTEIN"/>
    <property type="match status" value="1"/>
</dbReference>